<dbReference type="GO" id="GO:0005634">
    <property type="term" value="C:nucleus"/>
    <property type="evidence" value="ECO:0007669"/>
    <property type="project" value="TreeGrafter"/>
</dbReference>
<dbReference type="GO" id="GO:0005759">
    <property type="term" value="C:mitochondrial matrix"/>
    <property type="evidence" value="ECO:0007669"/>
    <property type="project" value="TreeGrafter"/>
</dbReference>
<protein>
    <recommendedName>
        <fullName evidence="1">DNA-directed primase/polymerase protein</fullName>
        <ecNumber evidence="3">2.7.7.102</ecNumber>
    </recommendedName>
</protein>
<feature type="region of interest" description="Disordered" evidence="5">
    <location>
        <begin position="23"/>
        <end position="60"/>
    </location>
</feature>
<accession>A0AA38FQ74</accession>
<comment type="catalytic activity">
    <reaction evidence="4">
        <text>DNA(n) + a 2'-deoxyribonucleoside 5'-triphosphate = DNA(n+1) + diphosphate</text>
        <dbReference type="Rhea" id="RHEA:22508"/>
        <dbReference type="Rhea" id="RHEA-COMP:17339"/>
        <dbReference type="Rhea" id="RHEA-COMP:17340"/>
        <dbReference type="ChEBI" id="CHEBI:33019"/>
        <dbReference type="ChEBI" id="CHEBI:61560"/>
        <dbReference type="ChEBI" id="CHEBI:173112"/>
        <dbReference type="EC" id="2.7.7.7"/>
    </reaction>
    <physiologicalReaction direction="left-to-right" evidence="4">
        <dbReference type="Rhea" id="RHEA:22509"/>
    </physiologicalReaction>
</comment>
<dbReference type="AlphaFoldDB" id="A0AA38FQ74"/>
<proteinExistence type="predicted"/>
<dbReference type="GO" id="GO:0042276">
    <property type="term" value="P:error-prone translesion synthesis"/>
    <property type="evidence" value="ECO:0007669"/>
    <property type="project" value="InterPro"/>
</dbReference>
<dbReference type="GO" id="GO:0003682">
    <property type="term" value="F:chromatin binding"/>
    <property type="evidence" value="ECO:0007669"/>
    <property type="project" value="TreeGrafter"/>
</dbReference>
<dbReference type="GO" id="GO:0031297">
    <property type="term" value="P:replication fork processing"/>
    <property type="evidence" value="ECO:0007669"/>
    <property type="project" value="TreeGrafter"/>
</dbReference>
<name>A0AA38FQ74_TAXCH</name>
<comment type="catalytic activity">
    <reaction evidence="2">
        <text>ssDNA + n NTP = ssDNA/pppN(pN)n-1 hybrid + (n-1) diphosphate.</text>
        <dbReference type="EC" id="2.7.7.102"/>
    </reaction>
</comment>
<dbReference type="EMBL" id="JAHRHJ020000007">
    <property type="protein sequence ID" value="KAH9307303.1"/>
    <property type="molecule type" value="Genomic_DNA"/>
</dbReference>
<sequence length="611" mass="69314">MDEKSNDENVEMLLDCFKRGMIYHNTPPKSAQKEKIQNEHSRSVASTSYGKSSEIAASSLSSSLKNAGDETSKMQQQAANFSVPEASITTMNRRQQNYGKQISPGVFYGSSDGKPSKKPPQLLRLLHEIRKDLTEQNDLHPRSAVWATFPRQDQALRFAESHSQVHVFSYQDHFNGQRRFLATTYQELWRRYENMDPKYRHHYEVIREGSPCHLYFDLEYNLTTNINANGVSMVDLLLSVISDAMLDIYGLHFELDWTVELDSSTTEKFSRHLIIRMPNAAFKDNSHVGAFVGEIRARIAKLREIDAKFNQLYVLKGDSCSQIHNELFIDSAVYSRNRCFRLPLSSKAGKSSLLLPTRRFRCKDTSECQMFMDSLICRMDNNCERLLTFDAKAVGNGGGVADIILAADPINHPKNVIRSCTSGRSPFAAVDAFVESVASVGSIPGSIRSWYWFSEHGVMVYNINGNRFCENIGRQHKSNHVMYIVDFRTTGYYQKCHDPDCRGFRSPLRPIPQDTILCTFPVSGVLQIMSNGGENNVHNDLQSSLADVLEDEAWWQEVVSTVEDLENKGRPLESSKQEGISTGDNDDWWIAVEQEASEFEKRIACAMKVVL</sequence>
<organism evidence="6 7">
    <name type="scientific">Taxus chinensis</name>
    <name type="common">Chinese yew</name>
    <name type="synonym">Taxus wallichiana var. chinensis</name>
    <dbReference type="NCBI Taxonomy" id="29808"/>
    <lineage>
        <taxon>Eukaryota</taxon>
        <taxon>Viridiplantae</taxon>
        <taxon>Streptophyta</taxon>
        <taxon>Embryophyta</taxon>
        <taxon>Tracheophyta</taxon>
        <taxon>Spermatophyta</taxon>
        <taxon>Pinopsida</taxon>
        <taxon>Pinidae</taxon>
        <taxon>Conifers II</taxon>
        <taxon>Cupressales</taxon>
        <taxon>Taxaceae</taxon>
        <taxon>Taxus</taxon>
    </lineage>
</organism>
<dbReference type="Proteomes" id="UP000824469">
    <property type="component" value="Unassembled WGS sequence"/>
</dbReference>
<dbReference type="GO" id="GO:0006264">
    <property type="term" value="P:mitochondrial DNA replication"/>
    <property type="evidence" value="ECO:0007669"/>
    <property type="project" value="TreeGrafter"/>
</dbReference>
<dbReference type="EC" id="2.7.7.102" evidence="3"/>
<evidence type="ECO:0000313" key="7">
    <source>
        <dbReference type="Proteomes" id="UP000824469"/>
    </source>
</evidence>
<evidence type="ECO:0000256" key="3">
    <source>
        <dbReference type="ARBA" id="ARBA00044768"/>
    </source>
</evidence>
<dbReference type="OMA" id="HYEVIQD"/>
<dbReference type="GO" id="GO:0003887">
    <property type="term" value="F:DNA-directed DNA polymerase activity"/>
    <property type="evidence" value="ECO:0007669"/>
    <property type="project" value="UniProtKB-EC"/>
</dbReference>
<dbReference type="PANTHER" id="PTHR31399:SF0">
    <property type="entry name" value="DNA-DIRECTED PRIMASE_POLYMERASE PROTEIN"/>
    <property type="match status" value="1"/>
</dbReference>
<dbReference type="GO" id="GO:0009411">
    <property type="term" value="P:response to UV"/>
    <property type="evidence" value="ECO:0007669"/>
    <property type="project" value="TreeGrafter"/>
</dbReference>
<evidence type="ECO:0000256" key="5">
    <source>
        <dbReference type="SAM" id="MobiDB-lite"/>
    </source>
</evidence>
<comment type="caution">
    <text evidence="6">The sequence shown here is derived from an EMBL/GenBank/DDBJ whole genome shotgun (WGS) entry which is preliminary data.</text>
</comment>
<evidence type="ECO:0000256" key="2">
    <source>
        <dbReference type="ARBA" id="ARBA00044677"/>
    </source>
</evidence>
<dbReference type="Pfam" id="PF03121">
    <property type="entry name" value="Herpes_UL52"/>
    <property type="match status" value="1"/>
</dbReference>
<evidence type="ECO:0000256" key="1">
    <source>
        <dbReference type="ARBA" id="ARBA00026139"/>
    </source>
</evidence>
<dbReference type="PANTHER" id="PTHR31399">
    <property type="entry name" value="DNA-DIRECTED PRIMASE / POLYMERASE PROTEIN"/>
    <property type="match status" value="1"/>
</dbReference>
<feature type="compositionally biased region" description="Basic and acidic residues" evidence="5">
    <location>
        <begin position="31"/>
        <end position="42"/>
    </location>
</feature>
<evidence type="ECO:0000256" key="4">
    <source>
        <dbReference type="ARBA" id="ARBA00047303"/>
    </source>
</evidence>
<reference evidence="6 7" key="1">
    <citation type="journal article" date="2021" name="Nat. Plants">
        <title>The Taxus genome provides insights into paclitaxel biosynthesis.</title>
        <authorList>
            <person name="Xiong X."/>
            <person name="Gou J."/>
            <person name="Liao Q."/>
            <person name="Li Y."/>
            <person name="Zhou Q."/>
            <person name="Bi G."/>
            <person name="Li C."/>
            <person name="Du R."/>
            <person name="Wang X."/>
            <person name="Sun T."/>
            <person name="Guo L."/>
            <person name="Liang H."/>
            <person name="Lu P."/>
            <person name="Wu Y."/>
            <person name="Zhang Z."/>
            <person name="Ro D.K."/>
            <person name="Shang Y."/>
            <person name="Huang S."/>
            <person name="Yan J."/>
        </authorList>
    </citation>
    <scope>NUCLEOTIDE SEQUENCE [LARGE SCALE GENOMIC DNA]</scope>
    <source>
        <strain evidence="6">Ta-2019</strain>
    </source>
</reference>
<keyword evidence="7" id="KW-1185">Reference proteome</keyword>
<evidence type="ECO:0000313" key="6">
    <source>
        <dbReference type="EMBL" id="KAH9307303.1"/>
    </source>
</evidence>
<gene>
    <name evidence="6" type="ORF">KI387_035214</name>
</gene>
<dbReference type="InterPro" id="IPR044917">
    <property type="entry name" value="PRIMPOL"/>
</dbReference>